<name>A0A7W4H6C4_9GAMM</name>
<sequence>MNTISSHSPVANYVSNIGKSNAASTGTPQEQPATSSSDPVTELRRYAADLVAHSRGGLLRAMQSNASGLVASERAALNSEASGAREKIELPDVAELEREDADKLLAQVQKLVDRGFGESDTFVGYNGTEQTSSLKTYRDWLQAKGGLSVYA</sequence>
<comment type="caution">
    <text evidence="2">The sequence shown here is derived from an EMBL/GenBank/DDBJ whole genome shotgun (WGS) entry which is preliminary data.</text>
</comment>
<feature type="region of interest" description="Disordered" evidence="1">
    <location>
        <begin position="1"/>
        <end position="41"/>
    </location>
</feature>
<keyword evidence="3" id="KW-1185">Reference proteome</keyword>
<reference evidence="2 3" key="1">
    <citation type="submission" date="2020-08" db="EMBL/GenBank/DDBJ databases">
        <authorList>
            <person name="Kim C.M."/>
        </authorList>
    </citation>
    <scope>NUCLEOTIDE SEQUENCE [LARGE SCALE GENOMIC DNA]</scope>
    <source>
        <strain evidence="2 3">SR9</strain>
    </source>
</reference>
<organism evidence="2 3">
    <name type="scientific">Aquipseudomonas guryensis</name>
    <dbReference type="NCBI Taxonomy" id="2759165"/>
    <lineage>
        <taxon>Bacteria</taxon>
        <taxon>Pseudomonadati</taxon>
        <taxon>Pseudomonadota</taxon>
        <taxon>Gammaproteobacteria</taxon>
        <taxon>Pseudomonadales</taxon>
        <taxon>Pseudomonadaceae</taxon>
        <taxon>Aquipseudomonas</taxon>
    </lineage>
</organism>
<dbReference type="AlphaFoldDB" id="A0A7W4H6C4"/>
<dbReference type="Proteomes" id="UP000581189">
    <property type="component" value="Unassembled WGS sequence"/>
</dbReference>
<evidence type="ECO:0000313" key="2">
    <source>
        <dbReference type="EMBL" id="MBB1521202.1"/>
    </source>
</evidence>
<protein>
    <submittedName>
        <fullName evidence="2">Uncharacterized protein</fullName>
    </submittedName>
</protein>
<dbReference type="EMBL" id="JACJFN010000005">
    <property type="protein sequence ID" value="MBB1521202.1"/>
    <property type="molecule type" value="Genomic_DNA"/>
</dbReference>
<feature type="compositionally biased region" description="Polar residues" evidence="1">
    <location>
        <begin position="1"/>
        <end position="39"/>
    </location>
</feature>
<dbReference type="RefSeq" id="WP_182835141.1">
    <property type="nucleotide sequence ID" value="NZ_JACJFN010000005.1"/>
</dbReference>
<evidence type="ECO:0000256" key="1">
    <source>
        <dbReference type="SAM" id="MobiDB-lite"/>
    </source>
</evidence>
<evidence type="ECO:0000313" key="3">
    <source>
        <dbReference type="Proteomes" id="UP000581189"/>
    </source>
</evidence>
<proteinExistence type="predicted"/>
<gene>
    <name evidence="2" type="ORF">H3H45_18310</name>
</gene>
<accession>A0A7W4H6C4</accession>